<evidence type="ECO:0000256" key="5">
    <source>
        <dbReference type="ARBA" id="ARBA00022958"/>
    </source>
</evidence>
<keyword evidence="3" id="KW-0332">GMP biosynthesis</keyword>
<protein>
    <submittedName>
        <fullName evidence="10">Inosine-5'-monophosphate dehydrogenase</fullName>
    </submittedName>
</protein>
<dbReference type="PANTHER" id="PTHR11911:SF111">
    <property type="entry name" value="INOSINE-5'-MONOPHOSPHATE DEHYDROGENASE"/>
    <property type="match status" value="1"/>
</dbReference>
<evidence type="ECO:0000313" key="10">
    <source>
        <dbReference type="EMBL" id="KKW12953.1"/>
    </source>
</evidence>
<evidence type="ECO:0000313" key="11">
    <source>
        <dbReference type="Proteomes" id="UP000034588"/>
    </source>
</evidence>
<sequence length="368" mass="38964">MKNFTRFELERTHGLTYDDVLLCPAYAEFTPNEADTGTTIGSIRLSIPILSSAMDTVTDEAMLREMWKCGGLGVLHKNMSIEKQCTTIKESREEWGTRTAAAIGVSLPNRFRARALVEARTDAIVIDSAHGNSKNVVSMVEYVRGLDADITIIAGNVTDANGTYRLYKAGANVVKVGIGGGSICTTRVVSGAGVPQLQAISDCATVCDSEDGLSIIADGGIRYSGDITKAIAAGAHAVMIGNILAGCDEAPGERVIGINDGKYYKKYRGMGSVGAMESGSSDRYSQDGVAQDKLVPEGVEGLVPYTGPVSQVLFQLVGGLKSGMGYVGAKTINRLRGGMRFTTVTQAGRSESHVHDMLSVTPTTNYKG</sequence>
<proteinExistence type="inferred from homology"/>
<dbReference type="Proteomes" id="UP000034588">
    <property type="component" value="Unassembled WGS sequence"/>
</dbReference>
<comment type="similarity">
    <text evidence="2">Belongs to the IMPDH/GMPR family.</text>
</comment>
<comment type="cofactor">
    <cofactor evidence="1">
        <name>K(+)</name>
        <dbReference type="ChEBI" id="CHEBI:29103"/>
    </cofactor>
</comment>
<dbReference type="CDD" id="cd00381">
    <property type="entry name" value="IMPDH"/>
    <property type="match status" value="1"/>
</dbReference>
<dbReference type="GO" id="GO:0003938">
    <property type="term" value="F:IMP dehydrogenase activity"/>
    <property type="evidence" value="ECO:0007669"/>
    <property type="project" value="UniProtKB-EC"/>
</dbReference>
<evidence type="ECO:0000256" key="7">
    <source>
        <dbReference type="ARBA" id="ARBA00023027"/>
    </source>
</evidence>
<accession>A0A0G1W2L0</accession>
<feature type="domain" description="IMP dehydrogenase/GMP reductase" evidence="9">
    <location>
        <begin position="14"/>
        <end position="355"/>
    </location>
</feature>
<dbReference type="PATRIC" id="fig|1618448.3.peg.349"/>
<keyword evidence="7" id="KW-0520">NAD</keyword>
<dbReference type="Gene3D" id="3.20.20.70">
    <property type="entry name" value="Aldolase class I"/>
    <property type="match status" value="1"/>
</dbReference>
<name>A0A0G1W2L0_9BACT</name>
<dbReference type="FunFam" id="3.20.20.70:FF:000424">
    <property type="entry name" value="Inosine-5'-monophosphate dehydrogenase 2"/>
    <property type="match status" value="1"/>
</dbReference>
<dbReference type="InterPro" id="IPR013785">
    <property type="entry name" value="Aldolase_TIM"/>
</dbReference>
<evidence type="ECO:0000256" key="1">
    <source>
        <dbReference type="ARBA" id="ARBA00001958"/>
    </source>
</evidence>
<dbReference type="SUPFAM" id="SSF51412">
    <property type="entry name" value="Inosine monophosphate dehydrogenase (IMPDH)"/>
    <property type="match status" value="1"/>
</dbReference>
<keyword evidence="4" id="KW-0658">Purine biosynthesis</keyword>
<keyword evidence="5" id="KW-0630">Potassium</keyword>
<dbReference type="GO" id="GO:0006183">
    <property type="term" value="P:GTP biosynthetic process"/>
    <property type="evidence" value="ECO:0007669"/>
    <property type="project" value="TreeGrafter"/>
</dbReference>
<organism evidence="10 11">
    <name type="scientific">Candidatus Gottesmanbacteria bacterium GW2011_GWB1_49_7</name>
    <dbReference type="NCBI Taxonomy" id="1618448"/>
    <lineage>
        <taxon>Bacteria</taxon>
        <taxon>Candidatus Gottesmaniibacteriota</taxon>
    </lineage>
</organism>
<dbReference type="PANTHER" id="PTHR11911">
    <property type="entry name" value="INOSINE-5-MONOPHOSPHATE DEHYDROGENASE RELATED"/>
    <property type="match status" value="1"/>
</dbReference>
<gene>
    <name evidence="10" type="ORF">UY48_C0006G0006</name>
</gene>
<comment type="catalytic activity">
    <reaction evidence="8">
        <text>IMP + NAD(+) + H2O = XMP + NADH + H(+)</text>
        <dbReference type="Rhea" id="RHEA:11708"/>
        <dbReference type="ChEBI" id="CHEBI:15377"/>
        <dbReference type="ChEBI" id="CHEBI:15378"/>
        <dbReference type="ChEBI" id="CHEBI:57464"/>
        <dbReference type="ChEBI" id="CHEBI:57540"/>
        <dbReference type="ChEBI" id="CHEBI:57945"/>
        <dbReference type="ChEBI" id="CHEBI:58053"/>
        <dbReference type="EC" id="1.1.1.205"/>
    </reaction>
</comment>
<dbReference type="GO" id="GO:0006177">
    <property type="term" value="P:GMP biosynthetic process"/>
    <property type="evidence" value="ECO:0007669"/>
    <property type="project" value="UniProtKB-KW"/>
</dbReference>
<dbReference type="InterPro" id="IPR001093">
    <property type="entry name" value="IMP_DH_GMPRt"/>
</dbReference>
<dbReference type="AlphaFoldDB" id="A0A0G1W2L0"/>
<dbReference type="Pfam" id="PF00478">
    <property type="entry name" value="IMPDH"/>
    <property type="match status" value="1"/>
</dbReference>
<dbReference type="InterPro" id="IPR015875">
    <property type="entry name" value="IMP_DH/GMP_Rdtase_CS"/>
</dbReference>
<evidence type="ECO:0000256" key="8">
    <source>
        <dbReference type="ARBA" id="ARBA00048028"/>
    </source>
</evidence>
<keyword evidence="6" id="KW-0560">Oxidoreductase</keyword>
<dbReference type="PROSITE" id="PS00487">
    <property type="entry name" value="IMP_DH_GMP_RED"/>
    <property type="match status" value="1"/>
</dbReference>
<evidence type="ECO:0000256" key="4">
    <source>
        <dbReference type="ARBA" id="ARBA00022755"/>
    </source>
</evidence>
<evidence type="ECO:0000256" key="6">
    <source>
        <dbReference type="ARBA" id="ARBA00023002"/>
    </source>
</evidence>
<dbReference type="InterPro" id="IPR005990">
    <property type="entry name" value="IMP_DH"/>
</dbReference>
<dbReference type="SMART" id="SM01240">
    <property type="entry name" value="IMPDH"/>
    <property type="match status" value="1"/>
</dbReference>
<dbReference type="EMBL" id="LCQD01000006">
    <property type="protein sequence ID" value="KKW12953.1"/>
    <property type="molecule type" value="Genomic_DNA"/>
</dbReference>
<evidence type="ECO:0000259" key="9">
    <source>
        <dbReference type="Pfam" id="PF00478"/>
    </source>
</evidence>
<comment type="caution">
    <text evidence="10">The sequence shown here is derived from an EMBL/GenBank/DDBJ whole genome shotgun (WGS) entry which is preliminary data.</text>
</comment>
<evidence type="ECO:0000256" key="3">
    <source>
        <dbReference type="ARBA" id="ARBA00022749"/>
    </source>
</evidence>
<evidence type="ECO:0000256" key="2">
    <source>
        <dbReference type="ARBA" id="ARBA00005502"/>
    </source>
</evidence>
<reference evidence="10 11" key="1">
    <citation type="journal article" date="2015" name="Nature">
        <title>rRNA introns, odd ribosomes, and small enigmatic genomes across a large radiation of phyla.</title>
        <authorList>
            <person name="Brown C.T."/>
            <person name="Hug L.A."/>
            <person name="Thomas B.C."/>
            <person name="Sharon I."/>
            <person name="Castelle C.J."/>
            <person name="Singh A."/>
            <person name="Wilkins M.J."/>
            <person name="Williams K.H."/>
            <person name="Banfield J.F."/>
        </authorList>
    </citation>
    <scope>NUCLEOTIDE SEQUENCE [LARGE SCALE GENOMIC DNA]</scope>
</reference>